<evidence type="ECO:0000259" key="4">
    <source>
        <dbReference type="PROSITE" id="PS51186"/>
    </source>
</evidence>
<dbReference type="InterPro" id="IPR051635">
    <property type="entry name" value="SNAT-like"/>
</dbReference>
<evidence type="ECO:0000256" key="2">
    <source>
        <dbReference type="ARBA" id="ARBA00023315"/>
    </source>
</evidence>
<organism evidence="5 6">
    <name type="scientific">Hyphodiscus hymeniophilus</name>
    <dbReference type="NCBI Taxonomy" id="353542"/>
    <lineage>
        <taxon>Eukaryota</taxon>
        <taxon>Fungi</taxon>
        <taxon>Dikarya</taxon>
        <taxon>Ascomycota</taxon>
        <taxon>Pezizomycotina</taxon>
        <taxon>Leotiomycetes</taxon>
        <taxon>Helotiales</taxon>
        <taxon>Hyphodiscaceae</taxon>
        <taxon>Hyphodiscus</taxon>
    </lineage>
</organism>
<reference evidence="5" key="1">
    <citation type="submission" date="2019-07" db="EMBL/GenBank/DDBJ databases">
        <title>Hyphodiscus hymeniophilus genome sequencing and assembly.</title>
        <authorList>
            <person name="Kramer G."/>
            <person name="Nodwell J."/>
        </authorList>
    </citation>
    <scope>NUCLEOTIDE SEQUENCE</scope>
    <source>
        <strain evidence="5">ATCC 34498</strain>
    </source>
</reference>
<comment type="caution">
    <text evidence="5">The sequence shown here is derived from an EMBL/GenBank/DDBJ whole genome shotgun (WGS) entry which is preliminary data.</text>
</comment>
<sequence length="271" mass="29937">MPRDLDPEKSAPVALTESPGKVPSSPDPSKPKDKDSSPQPQKEFIIIPHDQQYSDPTNLHPYTRPLTISDLDSVVALENASFEDPSERATREKFIYRLNKCNELCLGIFCTVVPDSGITAETIPTGHPVETSRPNGAICVLIGHVVAAKTNDLSATDKSMDFPKDWDSEHPSKSDLGHQEAGRTIVLHSVAVLPQFQGRGLGRVLLQAYIQQMNGAGIADRLVLIAHDHKVGWYERFGFQNRGRSKAQFGGGEWYDMVYELKSLEPRATYG</sequence>
<feature type="domain" description="N-acetyltransferase" evidence="4">
    <location>
        <begin position="61"/>
        <end position="265"/>
    </location>
</feature>
<evidence type="ECO:0000256" key="1">
    <source>
        <dbReference type="ARBA" id="ARBA00022679"/>
    </source>
</evidence>
<evidence type="ECO:0000313" key="6">
    <source>
        <dbReference type="Proteomes" id="UP000785200"/>
    </source>
</evidence>
<proteinExistence type="predicted"/>
<evidence type="ECO:0000256" key="3">
    <source>
        <dbReference type="SAM" id="MobiDB-lite"/>
    </source>
</evidence>
<dbReference type="CDD" id="cd04301">
    <property type="entry name" value="NAT_SF"/>
    <property type="match status" value="1"/>
</dbReference>
<dbReference type="PANTHER" id="PTHR10908:SF0">
    <property type="entry name" value="SEROTONIN N-ACETYLTRANSFERASE"/>
    <property type="match status" value="1"/>
</dbReference>
<dbReference type="Proteomes" id="UP000785200">
    <property type="component" value="Unassembled WGS sequence"/>
</dbReference>
<dbReference type="InterPro" id="IPR000182">
    <property type="entry name" value="GNAT_dom"/>
</dbReference>
<keyword evidence="6" id="KW-1185">Reference proteome</keyword>
<dbReference type="EMBL" id="VNKQ01000008">
    <property type="protein sequence ID" value="KAG0649432.1"/>
    <property type="molecule type" value="Genomic_DNA"/>
</dbReference>
<keyword evidence="1" id="KW-0808">Transferase</keyword>
<dbReference type="Pfam" id="PF13673">
    <property type="entry name" value="Acetyltransf_10"/>
    <property type="match status" value="1"/>
</dbReference>
<gene>
    <name evidence="5" type="ORF">D0Z07_4247</name>
</gene>
<dbReference type="PANTHER" id="PTHR10908">
    <property type="entry name" value="SEROTONIN N-ACETYLTRANSFERASE"/>
    <property type="match status" value="1"/>
</dbReference>
<evidence type="ECO:0000313" key="5">
    <source>
        <dbReference type="EMBL" id="KAG0649432.1"/>
    </source>
</evidence>
<dbReference type="Gene3D" id="3.40.630.30">
    <property type="match status" value="1"/>
</dbReference>
<protein>
    <submittedName>
        <fullName evidence="5">Arylalkylamine N-acetyltransferase</fullName>
    </submittedName>
</protein>
<dbReference type="PROSITE" id="PS51186">
    <property type="entry name" value="GNAT"/>
    <property type="match status" value="1"/>
</dbReference>
<accession>A0A9P6VKU2</accession>
<dbReference type="GO" id="GO:0004059">
    <property type="term" value="F:aralkylamine N-acetyltransferase activity"/>
    <property type="evidence" value="ECO:0007669"/>
    <property type="project" value="TreeGrafter"/>
</dbReference>
<dbReference type="SUPFAM" id="SSF55729">
    <property type="entry name" value="Acyl-CoA N-acyltransferases (Nat)"/>
    <property type="match status" value="1"/>
</dbReference>
<feature type="region of interest" description="Disordered" evidence="3">
    <location>
        <begin position="1"/>
        <end position="48"/>
    </location>
</feature>
<name>A0A9P6VKU2_9HELO</name>
<dbReference type="AlphaFoldDB" id="A0A9P6VKU2"/>
<dbReference type="InterPro" id="IPR016181">
    <property type="entry name" value="Acyl_CoA_acyltransferase"/>
</dbReference>
<keyword evidence="2" id="KW-0012">Acyltransferase</keyword>
<dbReference type="GO" id="GO:0005737">
    <property type="term" value="C:cytoplasm"/>
    <property type="evidence" value="ECO:0007669"/>
    <property type="project" value="TreeGrafter"/>
</dbReference>
<dbReference type="OrthoDB" id="30840at2759"/>